<evidence type="ECO:0000259" key="5">
    <source>
        <dbReference type="Pfam" id="PF13407"/>
    </source>
</evidence>
<reference evidence="6 7" key="1">
    <citation type="submission" date="2017-10" db="EMBL/GenBank/DDBJ databases">
        <title>The draft genome sequence of Williamsia sp. BULT 1.1 isolated from the semi-arid grassland soils from South Africa.</title>
        <authorList>
            <person name="Kabwe M.H."/>
            <person name="Govender N."/>
            <person name="Mutseka Lunga P."/>
            <person name="Vikram S."/>
            <person name="Makhalanyane T.P."/>
        </authorList>
    </citation>
    <scope>NUCLEOTIDE SEQUENCE [LARGE SCALE GENOMIC DNA]</scope>
    <source>
        <strain evidence="6 7">BULT 1.1</strain>
    </source>
</reference>
<organism evidence="6 7">
    <name type="scientific">Williamsia marianensis</name>
    <dbReference type="NCBI Taxonomy" id="85044"/>
    <lineage>
        <taxon>Bacteria</taxon>
        <taxon>Bacillati</taxon>
        <taxon>Actinomycetota</taxon>
        <taxon>Actinomycetes</taxon>
        <taxon>Mycobacteriales</taxon>
        <taxon>Nocardiaceae</taxon>
        <taxon>Williamsia</taxon>
    </lineage>
</organism>
<dbReference type="GO" id="GO:0030313">
    <property type="term" value="C:cell envelope"/>
    <property type="evidence" value="ECO:0007669"/>
    <property type="project" value="UniProtKB-SubCell"/>
</dbReference>
<dbReference type="Pfam" id="PF13407">
    <property type="entry name" value="Peripla_BP_4"/>
    <property type="match status" value="1"/>
</dbReference>
<evidence type="ECO:0000256" key="1">
    <source>
        <dbReference type="ARBA" id="ARBA00004196"/>
    </source>
</evidence>
<evidence type="ECO:0000313" key="6">
    <source>
        <dbReference type="EMBL" id="PHV64928.1"/>
    </source>
</evidence>
<dbReference type="RefSeq" id="WP_099384771.1">
    <property type="nucleotide sequence ID" value="NZ_PEBD01000011.1"/>
</dbReference>
<feature type="signal peptide" evidence="4">
    <location>
        <begin position="1"/>
        <end position="26"/>
    </location>
</feature>
<evidence type="ECO:0000256" key="4">
    <source>
        <dbReference type="SAM" id="SignalP"/>
    </source>
</evidence>
<comment type="subcellular location">
    <subcellularLocation>
        <location evidence="1">Cell envelope</location>
    </subcellularLocation>
</comment>
<protein>
    <submittedName>
        <fullName evidence="6">LacI family transcriptional regulator</fullName>
    </submittedName>
</protein>
<comment type="similarity">
    <text evidence="2">Belongs to the bacterial solute-binding protein 2 family.</text>
</comment>
<comment type="caution">
    <text evidence="6">The sequence shown here is derived from an EMBL/GenBank/DDBJ whole genome shotgun (WGS) entry which is preliminary data.</text>
</comment>
<evidence type="ECO:0000313" key="7">
    <source>
        <dbReference type="Proteomes" id="UP000225108"/>
    </source>
</evidence>
<dbReference type="Proteomes" id="UP000225108">
    <property type="component" value="Unassembled WGS sequence"/>
</dbReference>
<dbReference type="AlphaFoldDB" id="A0A2G3PGJ7"/>
<dbReference type="PANTHER" id="PTHR46847">
    <property type="entry name" value="D-ALLOSE-BINDING PERIPLASMIC PROTEIN-RELATED"/>
    <property type="match status" value="1"/>
</dbReference>
<accession>A0A2G3PGJ7</accession>
<keyword evidence="3 4" id="KW-0732">Signal</keyword>
<proteinExistence type="inferred from homology"/>
<feature type="domain" description="Periplasmic binding protein" evidence="5">
    <location>
        <begin position="38"/>
        <end position="296"/>
    </location>
</feature>
<dbReference type="CDD" id="cd01536">
    <property type="entry name" value="PBP1_ABC_sugar_binding-like"/>
    <property type="match status" value="1"/>
</dbReference>
<feature type="chain" id="PRO_5013875236" evidence="4">
    <location>
        <begin position="27"/>
        <end position="334"/>
    </location>
</feature>
<sequence>MRYKGSQIAMAIAAVGVIAAATTACGDSGASSDTFLGFSSPTMAQEGGKFTADAVNEAAKSLGWDEQSYDANLSADTQVSNIQTMVDRPATAIAAWALDEGAIAGAYSRAESADIPVVGVNSGGTGVKSIVWTEATTCEDGGIVAQVAQLFATAKPGGNIAIMSGPPAPSIVSMTECFSNAAKALGLNIITQQDNTADTSSGASALAQDMLSAHPDIDGFWAYNDATALGIASVLDAAGKTAYSATNPTGIVVTGSNGDSSAIKAVQNGTITATVDTDPVCTGWTIVAATRDSIGGNAAESYVVKSNIVDSTTIADYVAPENKTCSLDALPLVE</sequence>
<dbReference type="Gene3D" id="3.40.50.2300">
    <property type="match status" value="2"/>
</dbReference>
<dbReference type="GO" id="GO:0030246">
    <property type="term" value="F:carbohydrate binding"/>
    <property type="evidence" value="ECO:0007669"/>
    <property type="project" value="UniProtKB-ARBA"/>
</dbReference>
<dbReference type="PROSITE" id="PS51257">
    <property type="entry name" value="PROKAR_LIPOPROTEIN"/>
    <property type="match status" value="1"/>
</dbReference>
<dbReference type="InterPro" id="IPR025997">
    <property type="entry name" value="SBP_2_dom"/>
</dbReference>
<dbReference type="PANTHER" id="PTHR46847:SF1">
    <property type="entry name" value="D-ALLOSE-BINDING PERIPLASMIC PROTEIN-RELATED"/>
    <property type="match status" value="1"/>
</dbReference>
<evidence type="ECO:0000256" key="3">
    <source>
        <dbReference type="ARBA" id="ARBA00022729"/>
    </source>
</evidence>
<evidence type="ECO:0000256" key="2">
    <source>
        <dbReference type="ARBA" id="ARBA00007639"/>
    </source>
</evidence>
<name>A0A2G3PGJ7_WILMA</name>
<dbReference type="InterPro" id="IPR028082">
    <property type="entry name" value="Peripla_BP_I"/>
</dbReference>
<dbReference type="SUPFAM" id="SSF53822">
    <property type="entry name" value="Periplasmic binding protein-like I"/>
    <property type="match status" value="1"/>
</dbReference>
<gene>
    <name evidence="6" type="ORF">CSW57_21945</name>
</gene>
<dbReference type="EMBL" id="PEBD01000011">
    <property type="protein sequence ID" value="PHV64928.1"/>
    <property type="molecule type" value="Genomic_DNA"/>
</dbReference>